<feature type="domain" description="GGDEF" evidence="2">
    <location>
        <begin position="218"/>
        <end position="351"/>
    </location>
</feature>
<dbReference type="SUPFAM" id="SSF141868">
    <property type="entry name" value="EAL domain-like"/>
    <property type="match status" value="1"/>
</dbReference>
<dbReference type="InterPro" id="IPR043128">
    <property type="entry name" value="Rev_trsase/Diguanyl_cyclase"/>
</dbReference>
<dbReference type="CDD" id="cd01948">
    <property type="entry name" value="EAL"/>
    <property type="match status" value="1"/>
</dbReference>
<dbReference type="PANTHER" id="PTHR44757">
    <property type="entry name" value="DIGUANYLATE CYCLASE DGCP"/>
    <property type="match status" value="1"/>
</dbReference>
<dbReference type="InterPro" id="IPR029016">
    <property type="entry name" value="GAF-like_dom_sf"/>
</dbReference>
<evidence type="ECO:0000259" key="2">
    <source>
        <dbReference type="PROSITE" id="PS50887"/>
    </source>
</evidence>
<organism evidence="3 4">
    <name type="scientific">Rhodococcus gordoniae</name>
    <dbReference type="NCBI Taxonomy" id="223392"/>
    <lineage>
        <taxon>Bacteria</taxon>
        <taxon>Bacillati</taxon>
        <taxon>Actinomycetota</taxon>
        <taxon>Actinomycetes</taxon>
        <taxon>Mycobacteriales</taxon>
        <taxon>Nocardiaceae</taxon>
        <taxon>Rhodococcus</taxon>
    </lineage>
</organism>
<dbReference type="SMART" id="SM00052">
    <property type="entry name" value="EAL"/>
    <property type="match status" value="1"/>
</dbReference>
<dbReference type="AlphaFoldDB" id="A0A379M5W6"/>
<dbReference type="InterPro" id="IPR052155">
    <property type="entry name" value="Biofilm_reg_signaling"/>
</dbReference>
<dbReference type="Gene3D" id="3.20.20.450">
    <property type="entry name" value="EAL domain"/>
    <property type="match status" value="1"/>
</dbReference>
<accession>A0A379M5W6</accession>
<dbReference type="PROSITE" id="PS50887">
    <property type="entry name" value="GGDEF"/>
    <property type="match status" value="1"/>
</dbReference>
<dbReference type="Gene3D" id="3.30.70.270">
    <property type="match status" value="1"/>
</dbReference>
<dbReference type="SUPFAM" id="SSF55781">
    <property type="entry name" value="GAF domain-like"/>
    <property type="match status" value="1"/>
</dbReference>
<dbReference type="PANTHER" id="PTHR44757:SF2">
    <property type="entry name" value="BIOFILM ARCHITECTURE MAINTENANCE PROTEIN MBAA"/>
    <property type="match status" value="1"/>
</dbReference>
<dbReference type="SUPFAM" id="SSF55073">
    <property type="entry name" value="Nucleotide cyclase"/>
    <property type="match status" value="1"/>
</dbReference>
<dbReference type="CDD" id="cd01949">
    <property type="entry name" value="GGDEF"/>
    <property type="match status" value="1"/>
</dbReference>
<dbReference type="InterPro" id="IPR000160">
    <property type="entry name" value="GGDEF_dom"/>
</dbReference>
<dbReference type="PROSITE" id="PS50883">
    <property type="entry name" value="EAL"/>
    <property type="match status" value="1"/>
</dbReference>
<sequence length="640" mass="69277">MPDGKRTLESLVTRIAARLMPADAASHDRVVRLVLRDLVEFLGVDTCFLRYNDHDIGATILVAEWPPREHVPDPDPLGVVYFHSADPVMAAAQDMKEPLLTEGNDTNGLQAGKDTQGYADRVFAASGMSGVSLAAVPLVSGRITTGTLGLVKQTTRPWSEEEVNALTLIAALLAQVQARIRAEEDLRRAAYHDSLTGLASRRALFEYLDKRLEDGAPGPVGVLFLDLDRLKALNDFLGHKAADSYLCRIADRLSEGSESDDLVARLGGDEFVVVLSGPSSPAEATKRAEVLQEVVGASVALGGQTVGRGVSVGVALGTPGQVGSATLLSRADQAMMVVKRQGGNGVGVFTDDMNEKGDRRTIIEMNLRTSIDDDHLTLEYQPEIDLRTGMILGVEALVRWNHSPLGLLQPGEFVEVAESTNLAGELGEWVITRACAQLAGWKREIPGLRITMSVNVSPVQLVSLDFDATVKSVLRRYDLEGSELCLEITENVVVGDLQRTRDTLRRLERLGVRVAIDDFGTGYSSLGHLKSLPVDTLKIDRGFVQNLDHSEEDRVIVDSIVGLASSFGLRVVAEGVESTGAVRELLDLGCVRAQGFLLSRPATPDRLVGMLRAGRIRLPWSPEGGVGARRSMARRCREPF</sequence>
<reference evidence="3 4" key="1">
    <citation type="submission" date="2018-06" db="EMBL/GenBank/DDBJ databases">
        <authorList>
            <consortium name="Pathogen Informatics"/>
            <person name="Doyle S."/>
        </authorList>
    </citation>
    <scope>NUCLEOTIDE SEQUENCE [LARGE SCALE GENOMIC DNA]</scope>
    <source>
        <strain evidence="3 4">NCTC13296</strain>
    </source>
</reference>
<dbReference type="InterPro" id="IPR029787">
    <property type="entry name" value="Nucleotide_cyclase"/>
</dbReference>
<dbReference type="SMART" id="SM00267">
    <property type="entry name" value="GGDEF"/>
    <property type="match status" value="1"/>
</dbReference>
<dbReference type="GO" id="GO:0071111">
    <property type="term" value="F:cyclic-guanylate-specific phosphodiesterase activity"/>
    <property type="evidence" value="ECO:0007669"/>
    <property type="project" value="UniProtKB-EC"/>
</dbReference>
<dbReference type="Pfam" id="PF00990">
    <property type="entry name" value="GGDEF"/>
    <property type="match status" value="1"/>
</dbReference>
<protein>
    <submittedName>
        <fullName evidence="3">Hypothetical membrane protein</fullName>
        <ecNumber evidence="3">3.1.4.52</ecNumber>
    </submittedName>
</protein>
<evidence type="ECO:0000313" key="3">
    <source>
        <dbReference type="EMBL" id="SUE17013.1"/>
    </source>
</evidence>
<dbReference type="InterPro" id="IPR001633">
    <property type="entry name" value="EAL_dom"/>
</dbReference>
<dbReference type="Gene3D" id="3.30.450.40">
    <property type="match status" value="1"/>
</dbReference>
<gene>
    <name evidence="3" type="primary">gmr</name>
    <name evidence="3" type="ORF">NCTC13296_03910</name>
</gene>
<dbReference type="EC" id="3.1.4.52" evidence="3"/>
<dbReference type="RefSeq" id="WP_064064623.1">
    <property type="nucleotide sequence ID" value="NZ_LPZN01000044.1"/>
</dbReference>
<evidence type="ECO:0000313" key="4">
    <source>
        <dbReference type="Proteomes" id="UP000254569"/>
    </source>
</evidence>
<evidence type="ECO:0000259" key="1">
    <source>
        <dbReference type="PROSITE" id="PS50883"/>
    </source>
</evidence>
<dbReference type="EMBL" id="UGVI01000001">
    <property type="protein sequence ID" value="SUE17013.1"/>
    <property type="molecule type" value="Genomic_DNA"/>
</dbReference>
<dbReference type="SMART" id="SM00065">
    <property type="entry name" value="GAF"/>
    <property type="match status" value="1"/>
</dbReference>
<dbReference type="InterPro" id="IPR003018">
    <property type="entry name" value="GAF"/>
</dbReference>
<keyword evidence="4" id="KW-1185">Reference proteome</keyword>
<dbReference type="NCBIfam" id="TIGR00254">
    <property type="entry name" value="GGDEF"/>
    <property type="match status" value="1"/>
</dbReference>
<dbReference type="OrthoDB" id="23692at2"/>
<feature type="domain" description="EAL" evidence="1">
    <location>
        <begin position="360"/>
        <end position="615"/>
    </location>
</feature>
<keyword evidence="3" id="KW-0378">Hydrolase</keyword>
<dbReference type="Proteomes" id="UP000254569">
    <property type="component" value="Unassembled WGS sequence"/>
</dbReference>
<dbReference type="Pfam" id="PF00563">
    <property type="entry name" value="EAL"/>
    <property type="match status" value="1"/>
</dbReference>
<name>A0A379M5W6_9NOCA</name>
<dbReference type="InterPro" id="IPR035919">
    <property type="entry name" value="EAL_sf"/>
</dbReference>
<proteinExistence type="predicted"/>
<dbReference type="Pfam" id="PF01590">
    <property type="entry name" value="GAF"/>
    <property type="match status" value="1"/>
</dbReference>